<dbReference type="PATRIC" id="fig|1617426.3.peg.734"/>
<feature type="domain" description="Transposase IS200-like" evidence="1">
    <location>
        <begin position="7"/>
        <end position="122"/>
    </location>
</feature>
<dbReference type="GO" id="GO:0006313">
    <property type="term" value="P:DNA transposition"/>
    <property type="evidence" value="ECO:0007669"/>
    <property type="project" value="InterPro"/>
</dbReference>
<evidence type="ECO:0000313" key="3">
    <source>
        <dbReference type="Proteomes" id="UP000070457"/>
    </source>
</evidence>
<gene>
    <name evidence="2" type="ORF">TR69_WS6001000742</name>
</gene>
<protein>
    <submittedName>
        <fullName evidence="2">Transposase IS200 like protein</fullName>
    </submittedName>
</protein>
<sequence length="197" mass="22784">MSKRGLYPGCLVHVFNRGSKKELIFFAASDYRRFISKAAIYAAEANVQIIHYCLLPNHFHFLLRIPDEVSLTKMMQRLTIGHSRYIMYRYGYVGRIFQGRYKSVVVDSSSQLMILSRYIHRNPTEYFGSRDAFKNYDWSSYQEFISGNSDLISSRESVLGLFTDVDSYSAFVEADEVIVQHELKTQSVVIRSLDGVD</sequence>
<comment type="caution">
    <text evidence="2">The sequence shown here is derived from an EMBL/GenBank/DDBJ whole genome shotgun (WGS) entry which is preliminary data.</text>
</comment>
<evidence type="ECO:0000259" key="1">
    <source>
        <dbReference type="SMART" id="SM01321"/>
    </source>
</evidence>
<accession>A0A136LYJ9</accession>
<reference evidence="2 3" key="1">
    <citation type="submission" date="2015-02" db="EMBL/GenBank/DDBJ databases">
        <title>Improved understanding of the partial-nitritation anammox process through 23 genomes representing the majority of the microbial community.</title>
        <authorList>
            <person name="Speth D.R."/>
            <person name="In T Zandt M."/>
            <person name="Guerrero Cruz S."/>
            <person name="Jetten M.S."/>
            <person name="Dutilh B.E."/>
        </authorList>
    </citation>
    <scope>NUCLEOTIDE SEQUENCE [LARGE SCALE GENOMIC DNA]</scope>
    <source>
        <strain evidence="2">OLB20</strain>
    </source>
</reference>
<proteinExistence type="predicted"/>
<dbReference type="Pfam" id="PF01797">
    <property type="entry name" value="Y1_Tnp"/>
    <property type="match status" value="1"/>
</dbReference>
<dbReference type="Proteomes" id="UP000070457">
    <property type="component" value="Unassembled WGS sequence"/>
</dbReference>
<dbReference type="PANTHER" id="PTHR34322:SF2">
    <property type="entry name" value="TRANSPOSASE IS200-LIKE DOMAIN-CONTAINING PROTEIN"/>
    <property type="match status" value="1"/>
</dbReference>
<organism evidence="2 3">
    <name type="scientific">candidate division WS6 bacterium OLB20</name>
    <dbReference type="NCBI Taxonomy" id="1617426"/>
    <lineage>
        <taxon>Bacteria</taxon>
        <taxon>Candidatus Dojkabacteria</taxon>
    </lineage>
</organism>
<name>A0A136LYJ9_9BACT</name>
<dbReference type="EMBL" id="JYNZ01000003">
    <property type="protein sequence ID" value="KXK26728.1"/>
    <property type="molecule type" value="Genomic_DNA"/>
</dbReference>
<dbReference type="PANTHER" id="PTHR34322">
    <property type="entry name" value="TRANSPOSASE, Y1_TNP DOMAIN-CONTAINING"/>
    <property type="match status" value="1"/>
</dbReference>
<dbReference type="SUPFAM" id="SSF143422">
    <property type="entry name" value="Transposase IS200-like"/>
    <property type="match status" value="1"/>
</dbReference>
<dbReference type="InterPro" id="IPR036515">
    <property type="entry name" value="Transposase_17_sf"/>
</dbReference>
<dbReference type="AlphaFoldDB" id="A0A136LYJ9"/>
<dbReference type="Gene3D" id="3.30.70.1290">
    <property type="entry name" value="Transposase IS200-like"/>
    <property type="match status" value="1"/>
</dbReference>
<dbReference type="GO" id="GO:0004803">
    <property type="term" value="F:transposase activity"/>
    <property type="evidence" value="ECO:0007669"/>
    <property type="project" value="InterPro"/>
</dbReference>
<dbReference type="InterPro" id="IPR002686">
    <property type="entry name" value="Transposase_17"/>
</dbReference>
<evidence type="ECO:0000313" key="2">
    <source>
        <dbReference type="EMBL" id="KXK26728.1"/>
    </source>
</evidence>
<dbReference type="SMART" id="SM01321">
    <property type="entry name" value="Y1_Tnp"/>
    <property type="match status" value="1"/>
</dbReference>
<dbReference type="STRING" id="1617426.TR69_WS6001000742"/>
<dbReference type="GO" id="GO:0003677">
    <property type="term" value="F:DNA binding"/>
    <property type="evidence" value="ECO:0007669"/>
    <property type="project" value="InterPro"/>
</dbReference>